<reference evidence="2" key="1">
    <citation type="journal article" date="2019" name="Int. J. Syst. Evol. Microbiol.">
        <title>The Global Catalogue of Microorganisms (GCM) 10K type strain sequencing project: providing services to taxonomists for standard genome sequencing and annotation.</title>
        <authorList>
            <consortium name="The Broad Institute Genomics Platform"/>
            <consortium name="The Broad Institute Genome Sequencing Center for Infectious Disease"/>
            <person name="Wu L."/>
            <person name="Ma J."/>
        </authorList>
    </citation>
    <scope>NUCLEOTIDE SEQUENCE [LARGE SCALE GENOMIC DNA]</scope>
    <source>
        <strain evidence="2">JCM 16904</strain>
    </source>
</reference>
<evidence type="ECO:0000313" key="1">
    <source>
        <dbReference type="EMBL" id="GAA3666563.1"/>
    </source>
</evidence>
<dbReference type="Pfam" id="PF21863">
    <property type="entry name" value="HTH_67"/>
    <property type="match status" value="1"/>
</dbReference>
<gene>
    <name evidence="1" type="ORF">GCM10022224_033240</name>
</gene>
<protein>
    <recommendedName>
        <fullName evidence="3">N-acetyltransferase domain-containing protein</fullName>
    </recommendedName>
</protein>
<evidence type="ECO:0008006" key="3">
    <source>
        <dbReference type="Google" id="ProtNLM"/>
    </source>
</evidence>
<sequence length="163" mass="17432">MAAELDGCEALVSFAAIGAAPVANFAGRGWNEQEWAAAHDRLALRGLVDADGQATERGRSLRDQVERWQGMAGRIFDLLCGQRRSWLLTAPSAPDAVRLYERSGWLRVGEELGRGGVRDTWRAARFGAARPVLADGVAGRPGGGGRVKGSGSVRGVVLEHVRK</sequence>
<dbReference type="EMBL" id="BAAAZP010000067">
    <property type="protein sequence ID" value="GAA3666563.1"/>
    <property type="molecule type" value="Genomic_DNA"/>
</dbReference>
<proteinExistence type="predicted"/>
<accession>A0ABP7BS64</accession>
<dbReference type="Proteomes" id="UP001500902">
    <property type="component" value="Unassembled WGS sequence"/>
</dbReference>
<keyword evidence="2" id="KW-1185">Reference proteome</keyword>
<evidence type="ECO:0000313" key="2">
    <source>
        <dbReference type="Proteomes" id="UP001500902"/>
    </source>
</evidence>
<dbReference type="InterPro" id="IPR054058">
    <property type="entry name" value="HTH_67"/>
</dbReference>
<organism evidence="1 2">
    <name type="scientific">Nonomuraea antimicrobica</name>
    <dbReference type="NCBI Taxonomy" id="561173"/>
    <lineage>
        <taxon>Bacteria</taxon>
        <taxon>Bacillati</taxon>
        <taxon>Actinomycetota</taxon>
        <taxon>Actinomycetes</taxon>
        <taxon>Streptosporangiales</taxon>
        <taxon>Streptosporangiaceae</taxon>
        <taxon>Nonomuraea</taxon>
    </lineage>
</organism>
<name>A0ABP7BS64_9ACTN</name>
<comment type="caution">
    <text evidence="1">The sequence shown here is derived from an EMBL/GenBank/DDBJ whole genome shotgun (WGS) entry which is preliminary data.</text>
</comment>